<dbReference type="Proteomes" id="UP000314294">
    <property type="component" value="Unassembled WGS sequence"/>
</dbReference>
<sequence>MHVSVRRLYSSKGRPCVRQALSSKFCTGSTTLWPFSLGVVEWFFRCVGQYEARHTRQDFFAFNFRSVQMSQATSPGAPVYSSSFFVFSSSFLGVFFISSTMLLSTMLTSGVFLRCSLHRGHPTSQLYLKAPSRHFLQKEWPQVVVTGFWNGSMQMEQRRCFSRRLVLQGEARAEAINNVVAPVFRLGAHGTDARPIAPAELVQPLPVQPAHRVLQVLPHADQEMAPEIFSPVVRLQMSGAVGGQARQAGLDRPAFRRAQITGNLSGFKRRRRLLARGAGVLRLDRDELRPRGERGLAEWALTGRLDPPVFADTAQAEAVSTGQESRAAELTQTDAALRRLGHRGLRTSVQTHLPLLGKRAAQSDSAISHKLTDG</sequence>
<keyword evidence="1" id="KW-0812">Transmembrane</keyword>
<keyword evidence="3" id="KW-1185">Reference proteome</keyword>
<name>A0A4Z2FHJ1_9TELE</name>
<gene>
    <name evidence="2" type="ORF">EYF80_049155</name>
</gene>
<dbReference type="EMBL" id="SRLO01001168">
    <property type="protein sequence ID" value="TNN40686.1"/>
    <property type="molecule type" value="Genomic_DNA"/>
</dbReference>
<evidence type="ECO:0000313" key="3">
    <source>
        <dbReference type="Proteomes" id="UP000314294"/>
    </source>
</evidence>
<keyword evidence="1" id="KW-1133">Transmembrane helix</keyword>
<proteinExistence type="predicted"/>
<feature type="transmembrane region" description="Helical" evidence="1">
    <location>
        <begin position="84"/>
        <end position="113"/>
    </location>
</feature>
<keyword evidence="1" id="KW-0472">Membrane</keyword>
<comment type="caution">
    <text evidence="2">The sequence shown here is derived from an EMBL/GenBank/DDBJ whole genome shotgun (WGS) entry which is preliminary data.</text>
</comment>
<organism evidence="2 3">
    <name type="scientific">Liparis tanakae</name>
    <name type="common">Tanaka's snailfish</name>
    <dbReference type="NCBI Taxonomy" id="230148"/>
    <lineage>
        <taxon>Eukaryota</taxon>
        <taxon>Metazoa</taxon>
        <taxon>Chordata</taxon>
        <taxon>Craniata</taxon>
        <taxon>Vertebrata</taxon>
        <taxon>Euteleostomi</taxon>
        <taxon>Actinopterygii</taxon>
        <taxon>Neopterygii</taxon>
        <taxon>Teleostei</taxon>
        <taxon>Neoteleostei</taxon>
        <taxon>Acanthomorphata</taxon>
        <taxon>Eupercaria</taxon>
        <taxon>Perciformes</taxon>
        <taxon>Cottioidei</taxon>
        <taxon>Cottales</taxon>
        <taxon>Liparidae</taxon>
        <taxon>Liparis</taxon>
    </lineage>
</organism>
<evidence type="ECO:0008006" key="4">
    <source>
        <dbReference type="Google" id="ProtNLM"/>
    </source>
</evidence>
<reference evidence="2 3" key="1">
    <citation type="submission" date="2019-03" db="EMBL/GenBank/DDBJ databases">
        <title>First draft genome of Liparis tanakae, snailfish: a comprehensive survey of snailfish specific genes.</title>
        <authorList>
            <person name="Kim W."/>
            <person name="Song I."/>
            <person name="Jeong J.-H."/>
            <person name="Kim D."/>
            <person name="Kim S."/>
            <person name="Ryu S."/>
            <person name="Song J.Y."/>
            <person name="Lee S.K."/>
        </authorList>
    </citation>
    <scope>NUCLEOTIDE SEQUENCE [LARGE SCALE GENOMIC DNA]</scope>
    <source>
        <tissue evidence="2">Muscle</tissue>
    </source>
</reference>
<dbReference type="AlphaFoldDB" id="A0A4Z2FHJ1"/>
<accession>A0A4Z2FHJ1</accession>
<evidence type="ECO:0000256" key="1">
    <source>
        <dbReference type="SAM" id="Phobius"/>
    </source>
</evidence>
<evidence type="ECO:0000313" key="2">
    <source>
        <dbReference type="EMBL" id="TNN40686.1"/>
    </source>
</evidence>
<protein>
    <recommendedName>
        <fullName evidence="4">Transmembrane protein</fullName>
    </recommendedName>
</protein>